<dbReference type="PANTHER" id="PTHR38103:SF1">
    <property type="entry name" value="RECOMBINATION-ASSOCIATED PROTEIN RDGC"/>
    <property type="match status" value="1"/>
</dbReference>
<dbReference type="PANTHER" id="PTHR38103">
    <property type="entry name" value="RECOMBINATION-ASSOCIATED PROTEIN RDGC"/>
    <property type="match status" value="1"/>
</dbReference>
<dbReference type="RefSeq" id="WP_149390110.1">
    <property type="nucleotide sequence ID" value="NZ_SMRS01000002.1"/>
</dbReference>
<name>A0A5A9W4W0_9GAMM</name>
<dbReference type="GO" id="GO:0000018">
    <property type="term" value="P:regulation of DNA recombination"/>
    <property type="evidence" value="ECO:0007669"/>
    <property type="project" value="TreeGrafter"/>
</dbReference>
<evidence type="ECO:0000256" key="4">
    <source>
        <dbReference type="ARBA" id="ARBA00022490"/>
    </source>
</evidence>
<comment type="caution">
    <text evidence="6">The sequence shown here is derived from an EMBL/GenBank/DDBJ whole genome shotgun (WGS) entry which is preliminary data.</text>
</comment>
<comment type="subcellular location">
    <subcellularLocation>
        <location evidence="1">Cytoplasm</location>
        <location evidence="1">Nucleoid</location>
    </subcellularLocation>
</comment>
<evidence type="ECO:0000256" key="2">
    <source>
        <dbReference type="ARBA" id="ARBA00008657"/>
    </source>
</evidence>
<dbReference type="Pfam" id="PF04381">
    <property type="entry name" value="RdgC"/>
    <property type="match status" value="1"/>
</dbReference>
<dbReference type="GO" id="GO:0043590">
    <property type="term" value="C:bacterial nucleoid"/>
    <property type="evidence" value="ECO:0007669"/>
    <property type="project" value="TreeGrafter"/>
</dbReference>
<dbReference type="GO" id="GO:0003690">
    <property type="term" value="F:double-stranded DNA binding"/>
    <property type="evidence" value="ECO:0007669"/>
    <property type="project" value="TreeGrafter"/>
</dbReference>
<protein>
    <recommendedName>
        <fullName evidence="3">Recombination-associated protein RdgC</fullName>
    </recommendedName>
</protein>
<evidence type="ECO:0000256" key="1">
    <source>
        <dbReference type="ARBA" id="ARBA00004453"/>
    </source>
</evidence>
<dbReference type="Proteomes" id="UP000325302">
    <property type="component" value="Unassembled WGS sequence"/>
</dbReference>
<keyword evidence="4" id="KW-0963">Cytoplasm</keyword>
<organism evidence="6 7">
    <name type="scientific">Nitrincola tapanii</name>
    <dbReference type="NCBI Taxonomy" id="1708751"/>
    <lineage>
        <taxon>Bacteria</taxon>
        <taxon>Pseudomonadati</taxon>
        <taxon>Pseudomonadota</taxon>
        <taxon>Gammaproteobacteria</taxon>
        <taxon>Oceanospirillales</taxon>
        <taxon>Oceanospirillaceae</taxon>
        <taxon>Nitrincola</taxon>
    </lineage>
</organism>
<sequence>MKPFRNALIYRWQAPDTWNEETLDAALAQHPFVPCSRHEQHRHGWIAPVSFSEECVFAKQGAQLISFLEEDKVVPAAALRDEVEQRVAVIEDSEARKVYRKEREQIKDEVMLEFLPRAFSRRKVTRALLLAQEGWILIDAGSFKVAERLLNALREALGSLLVRPLAVNQAPASVMTQWLLDLNSQAPGFELEDECELRDTGEEAGIIRIKGQELMREEIQAHLQQGMQATRLALVWQEQLRFLLHADLSLHRFKLTDQYAEQQDQERSDDEQADAETQLVQMSLEFKRLLPQLIECFGGEVSL</sequence>
<accession>A0A5A9W4W0</accession>
<reference evidence="6 7" key="1">
    <citation type="submission" date="2019-03" db="EMBL/GenBank/DDBJ databases">
        <title>Nitrincola sp. nov. isolated from an Indian soda lake.</title>
        <authorList>
            <person name="Joshi A."/>
            <person name="Thite S.V."/>
            <person name="Joseph N."/>
            <person name="Dhotre D."/>
            <person name="Moorthy M."/>
            <person name="Shouche Y.S."/>
        </authorList>
    </citation>
    <scope>NUCLEOTIDE SEQUENCE [LARGE SCALE GENOMIC DNA]</scope>
    <source>
        <strain evidence="6 7">MEB193</strain>
    </source>
</reference>
<evidence type="ECO:0000256" key="3">
    <source>
        <dbReference type="ARBA" id="ARBA00022296"/>
    </source>
</evidence>
<proteinExistence type="inferred from homology"/>
<dbReference type="EMBL" id="SMRS01000002">
    <property type="protein sequence ID" value="KAA0875806.1"/>
    <property type="molecule type" value="Genomic_DNA"/>
</dbReference>
<gene>
    <name evidence="6" type="ORF">E1H14_03725</name>
</gene>
<dbReference type="NCBIfam" id="NF001464">
    <property type="entry name" value="PRK00321.1-5"/>
    <property type="match status" value="1"/>
</dbReference>
<evidence type="ECO:0000313" key="6">
    <source>
        <dbReference type="EMBL" id="KAA0875806.1"/>
    </source>
</evidence>
<keyword evidence="7" id="KW-1185">Reference proteome</keyword>
<dbReference type="OrthoDB" id="5290530at2"/>
<dbReference type="InterPro" id="IPR007476">
    <property type="entry name" value="RdgC"/>
</dbReference>
<evidence type="ECO:0000313" key="7">
    <source>
        <dbReference type="Proteomes" id="UP000325302"/>
    </source>
</evidence>
<keyword evidence="5" id="KW-0233">DNA recombination</keyword>
<dbReference type="AlphaFoldDB" id="A0A5A9W4W0"/>
<comment type="similarity">
    <text evidence="2">Belongs to the RdgC family.</text>
</comment>
<evidence type="ECO:0000256" key="5">
    <source>
        <dbReference type="ARBA" id="ARBA00023172"/>
    </source>
</evidence>
<dbReference type="GO" id="GO:0006310">
    <property type="term" value="P:DNA recombination"/>
    <property type="evidence" value="ECO:0007669"/>
    <property type="project" value="UniProtKB-KW"/>
</dbReference>